<dbReference type="RefSeq" id="WP_264791167.1">
    <property type="nucleotide sequence ID" value="NZ_AP026867.1"/>
</dbReference>
<dbReference type="EMBL" id="AP026867">
    <property type="protein sequence ID" value="BDS09807.1"/>
    <property type="molecule type" value="Genomic_DNA"/>
</dbReference>
<organism evidence="2 3">
    <name type="scientific">Aureispira anguillae</name>
    <dbReference type="NCBI Taxonomy" id="2864201"/>
    <lineage>
        <taxon>Bacteria</taxon>
        <taxon>Pseudomonadati</taxon>
        <taxon>Bacteroidota</taxon>
        <taxon>Saprospiria</taxon>
        <taxon>Saprospirales</taxon>
        <taxon>Saprospiraceae</taxon>
        <taxon>Aureispira</taxon>
    </lineage>
</organism>
<protein>
    <recommendedName>
        <fullName evidence="4">Outer membrane protein beta-barrel domain-containing protein</fullName>
    </recommendedName>
</protein>
<evidence type="ECO:0000313" key="3">
    <source>
        <dbReference type="Proteomes" id="UP001060919"/>
    </source>
</evidence>
<evidence type="ECO:0000313" key="2">
    <source>
        <dbReference type="EMBL" id="BDS09807.1"/>
    </source>
</evidence>
<feature type="chain" id="PRO_5037157152" description="Outer membrane protein beta-barrel domain-containing protein" evidence="1">
    <location>
        <begin position="23"/>
        <end position="440"/>
    </location>
</feature>
<dbReference type="Proteomes" id="UP001060919">
    <property type="component" value="Chromosome"/>
</dbReference>
<dbReference type="KEGG" id="aup:AsAng_0005120"/>
<sequence>MKTFIKLLLSLSILCCNCSLWAQKDNRPDCIKNTIIWDFSKTGSDQLDEPCCLKKGKNVKIHIININRNAYEISINKQLKSYHTTRPEILDIEKMKTDAAVASKVSGNAHQGIKDRKGVNPDPIDNLTTAIQELQKYLACATCFNDILNSNVGHQQAEKDRDACMQQNLGKSYSKADIGANMSMAFNNIKIAHGNLPPLPAGASVEDKVDLAKLETSYTALMTNSNSLKAINDITTLYEQVSNPRNYSFFTTIPLESASELVLDLEAKPKQGLNLQPEKLPLVYAIKGVKISFSPSLFFNHFPGAKTYTLKDYKLNNQATDSITIHSSFDDKSLIPSIGALVHVSFGGCSDLDFAISAGISTQVETGSMRWHLGNSFILGKKRRFVLSTGISLGQGINELDEKYETDKPYPTAVLKDQNLLKPTAHLGWFLGISYNIPIK</sequence>
<reference evidence="2" key="1">
    <citation type="submission" date="2022-09" db="EMBL/GenBank/DDBJ databases">
        <title>Aureispira anguillicida sp. nov., isolated from Leptocephalus of Japanese eel Anguilla japonica.</title>
        <authorList>
            <person name="Yuasa K."/>
            <person name="Mekata T."/>
            <person name="Ikunari K."/>
        </authorList>
    </citation>
    <scope>NUCLEOTIDE SEQUENCE</scope>
    <source>
        <strain evidence="2">EL160426</strain>
    </source>
</reference>
<evidence type="ECO:0008006" key="4">
    <source>
        <dbReference type="Google" id="ProtNLM"/>
    </source>
</evidence>
<proteinExistence type="predicted"/>
<feature type="signal peptide" evidence="1">
    <location>
        <begin position="1"/>
        <end position="22"/>
    </location>
</feature>
<keyword evidence="3" id="KW-1185">Reference proteome</keyword>
<evidence type="ECO:0000256" key="1">
    <source>
        <dbReference type="SAM" id="SignalP"/>
    </source>
</evidence>
<keyword evidence="1" id="KW-0732">Signal</keyword>
<accession>A0A916DQN2</accession>
<name>A0A916DQN2_9BACT</name>
<dbReference type="AlphaFoldDB" id="A0A916DQN2"/>
<gene>
    <name evidence="2" type="ORF">AsAng_0005120</name>
</gene>